<sequence>MTDRIPTNLRLLLMLETLGEQTEPLSPAALGRRLGLPKQTAHRLVASMIEEGFLKRDEGGTGLRPGRRARMMATGLMHASSVHVARHQVLLRLAERVGETVNFVVPEDRGMAYHDRVETDWPFRIQLPVGSHVPFHCTASGKTYLASLPKAQRRRLVQAMALPQLSHNTITDPDRLLAELQQISRQGYALDNEEFHAGMVATAVPVTDPAGRYFASVAFHAPTQRVSIERAVELAGVVAAAAAELTTVLFAD</sequence>
<dbReference type="RefSeq" id="WP_380717029.1">
    <property type="nucleotide sequence ID" value="NZ_JBHSGI010000005.1"/>
</dbReference>
<evidence type="ECO:0000256" key="1">
    <source>
        <dbReference type="ARBA" id="ARBA00023015"/>
    </source>
</evidence>
<evidence type="ECO:0000259" key="4">
    <source>
        <dbReference type="PROSITE" id="PS51077"/>
    </source>
</evidence>
<dbReference type="PANTHER" id="PTHR30136">
    <property type="entry name" value="HELIX-TURN-HELIX TRANSCRIPTIONAL REGULATOR, ICLR FAMILY"/>
    <property type="match status" value="1"/>
</dbReference>
<keyword evidence="2" id="KW-0238">DNA-binding</keyword>
<dbReference type="InterPro" id="IPR036388">
    <property type="entry name" value="WH-like_DNA-bd_sf"/>
</dbReference>
<evidence type="ECO:0000256" key="2">
    <source>
        <dbReference type="ARBA" id="ARBA00023125"/>
    </source>
</evidence>
<keyword evidence="3" id="KW-0804">Transcription</keyword>
<dbReference type="Gene3D" id="1.10.10.10">
    <property type="entry name" value="Winged helix-like DNA-binding domain superfamily/Winged helix DNA-binding domain"/>
    <property type="match status" value="1"/>
</dbReference>
<dbReference type="Pfam" id="PF09339">
    <property type="entry name" value="HTH_IclR"/>
    <property type="match status" value="1"/>
</dbReference>
<evidence type="ECO:0000313" key="7">
    <source>
        <dbReference type="Proteomes" id="UP001595973"/>
    </source>
</evidence>
<evidence type="ECO:0000259" key="5">
    <source>
        <dbReference type="PROSITE" id="PS51078"/>
    </source>
</evidence>
<keyword evidence="7" id="KW-1185">Reference proteome</keyword>
<reference evidence="7" key="1">
    <citation type="journal article" date="2019" name="Int. J. Syst. Evol. Microbiol.">
        <title>The Global Catalogue of Microorganisms (GCM) 10K type strain sequencing project: providing services to taxonomists for standard genome sequencing and annotation.</title>
        <authorList>
            <consortium name="The Broad Institute Genomics Platform"/>
            <consortium name="The Broad Institute Genome Sequencing Center for Infectious Disease"/>
            <person name="Wu L."/>
            <person name="Ma J."/>
        </authorList>
    </citation>
    <scope>NUCLEOTIDE SEQUENCE [LARGE SCALE GENOMIC DNA]</scope>
    <source>
        <strain evidence="7">CGMCC 4.7283</strain>
    </source>
</reference>
<name>A0ABV9KEX6_9RHOB</name>
<dbReference type="Proteomes" id="UP001595973">
    <property type="component" value="Unassembled WGS sequence"/>
</dbReference>
<organism evidence="6 7">
    <name type="scientific">Seohaeicola nanhaiensis</name>
    <dbReference type="NCBI Taxonomy" id="1387282"/>
    <lineage>
        <taxon>Bacteria</taxon>
        <taxon>Pseudomonadati</taxon>
        <taxon>Pseudomonadota</taxon>
        <taxon>Alphaproteobacteria</taxon>
        <taxon>Rhodobacterales</taxon>
        <taxon>Roseobacteraceae</taxon>
        <taxon>Seohaeicola</taxon>
    </lineage>
</organism>
<evidence type="ECO:0000313" key="6">
    <source>
        <dbReference type="EMBL" id="MFC4668700.1"/>
    </source>
</evidence>
<evidence type="ECO:0000256" key="3">
    <source>
        <dbReference type="ARBA" id="ARBA00023163"/>
    </source>
</evidence>
<dbReference type="EMBL" id="JBHSGI010000005">
    <property type="protein sequence ID" value="MFC4668700.1"/>
    <property type="molecule type" value="Genomic_DNA"/>
</dbReference>
<dbReference type="PANTHER" id="PTHR30136:SF24">
    <property type="entry name" value="HTH-TYPE TRANSCRIPTIONAL REPRESSOR ALLR"/>
    <property type="match status" value="1"/>
</dbReference>
<gene>
    <name evidence="6" type="ORF">ACFO5X_09055</name>
</gene>
<dbReference type="InterPro" id="IPR014757">
    <property type="entry name" value="Tscrpt_reg_IclR_C"/>
</dbReference>
<dbReference type="Pfam" id="PF01614">
    <property type="entry name" value="IclR_C"/>
    <property type="match status" value="1"/>
</dbReference>
<dbReference type="PROSITE" id="PS51077">
    <property type="entry name" value="HTH_ICLR"/>
    <property type="match status" value="1"/>
</dbReference>
<feature type="domain" description="HTH iclR-type" evidence="4">
    <location>
        <begin position="5"/>
        <end position="67"/>
    </location>
</feature>
<comment type="caution">
    <text evidence="6">The sequence shown here is derived from an EMBL/GenBank/DDBJ whole genome shotgun (WGS) entry which is preliminary data.</text>
</comment>
<dbReference type="InterPro" id="IPR029016">
    <property type="entry name" value="GAF-like_dom_sf"/>
</dbReference>
<dbReference type="PROSITE" id="PS51078">
    <property type="entry name" value="ICLR_ED"/>
    <property type="match status" value="1"/>
</dbReference>
<dbReference type="InterPro" id="IPR005471">
    <property type="entry name" value="Tscrpt_reg_IclR_N"/>
</dbReference>
<proteinExistence type="predicted"/>
<dbReference type="SUPFAM" id="SSF55781">
    <property type="entry name" value="GAF domain-like"/>
    <property type="match status" value="1"/>
</dbReference>
<feature type="domain" description="IclR-ED" evidence="5">
    <location>
        <begin position="68"/>
        <end position="251"/>
    </location>
</feature>
<dbReference type="SUPFAM" id="SSF46785">
    <property type="entry name" value="Winged helix' DNA-binding domain"/>
    <property type="match status" value="1"/>
</dbReference>
<dbReference type="Gene3D" id="3.30.450.40">
    <property type="match status" value="1"/>
</dbReference>
<dbReference type="InterPro" id="IPR050707">
    <property type="entry name" value="HTH_MetabolicPath_Reg"/>
</dbReference>
<protein>
    <submittedName>
        <fullName evidence="6">IclR family transcriptional regulator</fullName>
    </submittedName>
</protein>
<keyword evidence="1" id="KW-0805">Transcription regulation</keyword>
<accession>A0ABV9KEX6</accession>
<dbReference type="SMART" id="SM00346">
    <property type="entry name" value="HTH_ICLR"/>
    <property type="match status" value="1"/>
</dbReference>
<dbReference type="InterPro" id="IPR036390">
    <property type="entry name" value="WH_DNA-bd_sf"/>
</dbReference>